<evidence type="ECO:0000259" key="4">
    <source>
        <dbReference type="SMART" id="SM00822"/>
    </source>
</evidence>
<dbReference type="PANTHER" id="PTHR24322:SF736">
    <property type="entry name" value="RETINOL DEHYDROGENASE 10"/>
    <property type="match status" value="1"/>
</dbReference>
<sequence length="289" mass="30495">MKFTAFDVEGAVALVTGGARGIGFSIAERLVKKGATVIIADLDEEAAAKAALSLGKGTCGRQLDVGDAAAYEALVDEIESHVGPLDIVVNNAGIMPVGPLLNESLGVAAATMRVNFWAHYHSYRIVAPRMVTRGRGHFINVTSAAGAIHSPGLATYVASKHAATGFARSAREELVGTGVTISAVLPTAVRTELVDGIPFKWWERVGIIPPGLVARRAVGTLKRRPALAGAPFGTVVGLRLYPLVPESLWLFGRKLTGADRTLEPYDTAARDKYDSRITSQAALAEQEIA</sequence>
<evidence type="ECO:0000256" key="3">
    <source>
        <dbReference type="RuleBase" id="RU000363"/>
    </source>
</evidence>
<evidence type="ECO:0000256" key="2">
    <source>
        <dbReference type="ARBA" id="ARBA00023002"/>
    </source>
</evidence>
<protein>
    <submittedName>
        <fullName evidence="5">Putative oxidoreductase</fullName>
    </submittedName>
</protein>
<dbReference type="Pfam" id="PF00106">
    <property type="entry name" value="adh_short"/>
    <property type="match status" value="1"/>
</dbReference>
<dbReference type="eggNOG" id="COG0300">
    <property type="taxonomic scope" value="Bacteria"/>
</dbReference>
<comment type="similarity">
    <text evidence="1 3">Belongs to the short-chain dehydrogenases/reductases (SDR) family.</text>
</comment>
<dbReference type="PANTHER" id="PTHR24322">
    <property type="entry name" value="PKSB"/>
    <property type="match status" value="1"/>
</dbReference>
<proteinExistence type="inferred from homology"/>
<dbReference type="SMART" id="SM00822">
    <property type="entry name" value="PKS_KR"/>
    <property type="match status" value="1"/>
</dbReference>
<gene>
    <name evidence="5" type="ORF">GOEFS_022_00170</name>
</gene>
<organism evidence="5 6">
    <name type="scientific">Gordonia effusa NBRC 100432</name>
    <dbReference type="NCBI Taxonomy" id="1077974"/>
    <lineage>
        <taxon>Bacteria</taxon>
        <taxon>Bacillati</taxon>
        <taxon>Actinomycetota</taxon>
        <taxon>Actinomycetes</taxon>
        <taxon>Mycobacteriales</taxon>
        <taxon>Gordoniaceae</taxon>
        <taxon>Gordonia</taxon>
    </lineage>
</organism>
<dbReference type="PROSITE" id="PS00061">
    <property type="entry name" value="ADH_SHORT"/>
    <property type="match status" value="1"/>
</dbReference>
<dbReference type="InterPro" id="IPR020904">
    <property type="entry name" value="Sc_DH/Rdtase_CS"/>
</dbReference>
<accession>H0QWN6</accession>
<dbReference type="STRING" id="1077974.GOEFS_022_00170"/>
<dbReference type="SUPFAM" id="SSF51735">
    <property type="entry name" value="NAD(P)-binding Rossmann-fold domains"/>
    <property type="match status" value="1"/>
</dbReference>
<keyword evidence="2" id="KW-0560">Oxidoreductase</keyword>
<dbReference type="PRINTS" id="PR00080">
    <property type="entry name" value="SDRFAMILY"/>
</dbReference>
<dbReference type="AlphaFoldDB" id="H0QWN6"/>
<dbReference type="EMBL" id="BAEH01000022">
    <property type="protein sequence ID" value="GAB17237.1"/>
    <property type="molecule type" value="Genomic_DNA"/>
</dbReference>
<dbReference type="InterPro" id="IPR002347">
    <property type="entry name" value="SDR_fam"/>
</dbReference>
<dbReference type="Gene3D" id="3.40.50.720">
    <property type="entry name" value="NAD(P)-binding Rossmann-like Domain"/>
    <property type="match status" value="1"/>
</dbReference>
<dbReference type="RefSeq" id="WP_007316575.1">
    <property type="nucleotide sequence ID" value="NZ_BAEH01000022.1"/>
</dbReference>
<dbReference type="GO" id="GO:0016616">
    <property type="term" value="F:oxidoreductase activity, acting on the CH-OH group of donors, NAD or NADP as acceptor"/>
    <property type="evidence" value="ECO:0007669"/>
    <property type="project" value="TreeGrafter"/>
</dbReference>
<name>H0QWN6_9ACTN</name>
<dbReference type="CDD" id="cd05233">
    <property type="entry name" value="SDR_c"/>
    <property type="match status" value="1"/>
</dbReference>
<reference evidence="5 6" key="1">
    <citation type="submission" date="2011-12" db="EMBL/GenBank/DDBJ databases">
        <title>Whole genome shotgun sequence of Gordonia effusa NBRC 100432.</title>
        <authorList>
            <person name="Yoshida I."/>
            <person name="Takarada H."/>
            <person name="Hosoyama A."/>
            <person name="Tsuchikane K."/>
            <person name="Katsumata H."/>
            <person name="Yamazaki S."/>
            <person name="Fujita N."/>
        </authorList>
    </citation>
    <scope>NUCLEOTIDE SEQUENCE [LARGE SCALE GENOMIC DNA]</scope>
    <source>
        <strain evidence="5 6">NBRC 100432</strain>
    </source>
</reference>
<dbReference type="PRINTS" id="PR00081">
    <property type="entry name" value="GDHRDH"/>
</dbReference>
<comment type="caution">
    <text evidence="5">The sequence shown here is derived from an EMBL/GenBank/DDBJ whole genome shotgun (WGS) entry which is preliminary data.</text>
</comment>
<dbReference type="Proteomes" id="UP000035034">
    <property type="component" value="Unassembled WGS sequence"/>
</dbReference>
<evidence type="ECO:0000313" key="5">
    <source>
        <dbReference type="EMBL" id="GAB17237.1"/>
    </source>
</evidence>
<evidence type="ECO:0000256" key="1">
    <source>
        <dbReference type="ARBA" id="ARBA00006484"/>
    </source>
</evidence>
<keyword evidence="6" id="KW-1185">Reference proteome</keyword>
<dbReference type="InterPro" id="IPR036291">
    <property type="entry name" value="NAD(P)-bd_dom_sf"/>
</dbReference>
<feature type="domain" description="Ketoreductase" evidence="4">
    <location>
        <begin position="11"/>
        <end position="192"/>
    </location>
</feature>
<dbReference type="InterPro" id="IPR057326">
    <property type="entry name" value="KR_dom"/>
</dbReference>
<evidence type="ECO:0000313" key="6">
    <source>
        <dbReference type="Proteomes" id="UP000035034"/>
    </source>
</evidence>
<dbReference type="OrthoDB" id="9775296at2"/>